<evidence type="ECO:0000256" key="4">
    <source>
        <dbReference type="SAM" id="MobiDB-lite"/>
    </source>
</evidence>
<dbReference type="SMART" id="SM00551">
    <property type="entry name" value="ZnF_TAZ"/>
    <property type="match status" value="1"/>
</dbReference>
<feature type="compositionally biased region" description="Low complexity" evidence="4">
    <location>
        <begin position="624"/>
        <end position="642"/>
    </location>
</feature>
<evidence type="ECO:0000256" key="2">
    <source>
        <dbReference type="ARBA" id="ARBA00022771"/>
    </source>
</evidence>
<feature type="compositionally biased region" description="Basic residues" evidence="4">
    <location>
        <begin position="306"/>
        <end position="324"/>
    </location>
</feature>
<proteinExistence type="predicted"/>
<reference evidence="6" key="1">
    <citation type="submission" date="2013-11" db="EMBL/GenBank/DDBJ databases">
        <title>The Genome Sequence of Phytophthora parasitica CJ02B3.</title>
        <authorList>
            <consortium name="The Broad Institute Genomics Platform"/>
            <person name="Russ C."/>
            <person name="Tyler B."/>
            <person name="Panabieres F."/>
            <person name="Shan W."/>
            <person name="Tripathy S."/>
            <person name="Grunwald N."/>
            <person name="Machado M."/>
            <person name="Johnson C.S."/>
            <person name="Arredondo F."/>
            <person name="Hong C."/>
            <person name="Coffey M."/>
            <person name="Young S.K."/>
            <person name="Zeng Q."/>
            <person name="Gargeya S."/>
            <person name="Fitzgerald M."/>
            <person name="Abouelleil A."/>
            <person name="Alvarado L."/>
            <person name="Chapman S.B."/>
            <person name="Gainer-Dewar J."/>
            <person name="Goldberg J."/>
            <person name="Griggs A."/>
            <person name="Gujja S."/>
            <person name="Hansen M."/>
            <person name="Howarth C."/>
            <person name="Imamovic A."/>
            <person name="Ireland A."/>
            <person name="Larimer J."/>
            <person name="McCowan C."/>
            <person name="Murphy C."/>
            <person name="Pearson M."/>
            <person name="Poon T.W."/>
            <person name="Priest M."/>
            <person name="Roberts A."/>
            <person name="Saif S."/>
            <person name="Shea T."/>
            <person name="Sykes S."/>
            <person name="Wortman J."/>
            <person name="Nusbaum C."/>
            <person name="Birren B."/>
        </authorList>
    </citation>
    <scope>NUCLEOTIDE SEQUENCE [LARGE SCALE GENOMIC DNA]</scope>
    <source>
        <strain evidence="6">CJ02B3</strain>
    </source>
</reference>
<dbReference type="EMBL" id="KI689339">
    <property type="protein sequence ID" value="ETK73339.1"/>
    <property type="molecule type" value="Genomic_DNA"/>
</dbReference>
<dbReference type="Gene3D" id="1.20.1020.10">
    <property type="entry name" value="TAZ domain"/>
    <property type="match status" value="1"/>
</dbReference>
<dbReference type="GO" id="GO:0008270">
    <property type="term" value="F:zinc ion binding"/>
    <property type="evidence" value="ECO:0007669"/>
    <property type="project" value="UniProtKB-KW"/>
</dbReference>
<accession>W2FRN5</accession>
<keyword evidence="1" id="KW-0479">Metal-binding</keyword>
<gene>
    <name evidence="6" type="ORF">L915_19700</name>
</gene>
<dbReference type="VEuPathDB" id="FungiDB:PPTG_18032"/>
<keyword evidence="2" id="KW-0863">Zinc-finger</keyword>
<dbReference type="InterPro" id="IPR035898">
    <property type="entry name" value="TAZ_dom_sf"/>
</dbReference>
<feature type="region of interest" description="Disordered" evidence="4">
    <location>
        <begin position="302"/>
        <end position="345"/>
    </location>
</feature>
<feature type="compositionally biased region" description="Polar residues" evidence="4">
    <location>
        <begin position="392"/>
        <end position="405"/>
    </location>
</feature>
<sequence>MMAWPEEPQPHNGNGEWPDAELFESANFYPSDASDERAQHGANNFLNTANQDAGGPAGLTYSASCPSFSGMDDTDEFMGGTAGGNGLMPYPFDSQEPLMDALGQSEDTSFPNDKNYDMLLQFQQEYQNSSQRQFPHQQVMGQPMDLMQQQQMSGGRRGFHGSQSFTSLSNMESEYNRMNANSKRKKGTERWMKLQRHKSFDSSTPISDSFSFDPNATFGSAFGSSNPTPDQLLQECVLLGISLMSANAELTCNSVMMCNRPPDSDMIGFSIDDFPPSIQSNDPNWPPVAYGSAPSAIGGNYMQQAHQKRHQQHHHHHHHHHHHQASMQSLSDASGDNSVSSSAEVEPVSELDMLLSENERANLFDAIRDFESPNVMDAQPSPEQPPQQSAQISLNETKEQSGASSTERKKTTASSSIHPGSHQKSLNNAPRPLTLDSSSLAPPAGMPPSGCVPMRTRLHQILVHSVQNSDAGSSLSSYERNYLMQSPLFFPAKAPETAGSLWLLLHAAQCESGCEIGGCSVMRRVLNHCLGCELVVGKCKQPCNDAKAMLLHYGSCNSKGSMHGRSCSVCWNLLEIDYSHQALSNGNGGGRSNGQTPSTAPSSFVSTSPSPLMGTPPLVPMPMSPGLGSSPAYRSPSRRSTSCSGTTKHVPIQPNPLPTASNPMGLMGALPPHFGYSLSLYLEQTSAPFRAEVKSRVEKRVTAAAGQDLLQHMQKKTRLRSLDDLRSEARTIVLGEMERELHLHMQAYNWANSTSSGSLPEGSSQLPPYLLNFSVAGFGAFQAQQAAFQAAVATGSSLPPAVPSTSPPVGARRSAKLAPSGSPPKAPAREK</sequence>
<feature type="compositionally biased region" description="Polar residues" evidence="4">
    <location>
        <begin position="595"/>
        <end position="610"/>
    </location>
</feature>
<dbReference type="PROSITE" id="PS50134">
    <property type="entry name" value="ZF_TAZ"/>
    <property type="match status" value="1"/>
</dbReference>
<feature type="compositionally biased region" description="Pro residues" evidence="4">
    <location>
        <begin position="821"/>
        <end position="831"/>
    </location>
</feature>
<evidence type="ECO:0000259" key="5">
    <source>
        <dbReference type="PROSITE" id="PS50134"/>
    </source>
</evidence>
<feature type="domain" description="TAZ-type" evidence="5">
    <location>
        <begin position="476"/>
        <end position="573"/>
    </location>
</feature>
<protein>
    <recommendedName>
        <fullName evidence="5">TAZ-type domain-containing protein</fullName>
    </recommendedName>
</protein>
<evidence type="ECO:0000256" key="1">
    <source>
        <dbReference type="ARBA" id="ARBA00022723"/>
    </source>
</evidence>
<dbReference type="AlphaFoldDB" id="W2FRN5"/>
<feature type="compositionally biased region" description="Polar residues" evidence="4">
    <location>
        <begin position="412"/>
        <end position="428"/>
    </location>
</feature>
<dbReference type="SUPFAM" id="SSF57933">
    <property type="entry name" value="TAZ domain"/>
    <property type="match status" value="1"/>
</dbReference>
<feature type="region of interest" description="Disordered" evidence="4">
    <location>
        <begin position="585"/>
        <end position="656"/>
    </location>
</feature>
<dbReference type="Proteomes" id="UP000053236">
    <property type="component" value="Unassembled WGS sequence"/>
</dbReference>
<feature type="compositionally biased region" description="Low complexity" evidence="4">
    <location>
        <begin position="378"/>
        <end position="391"/>
    </location>
</feature>
<feature type="region of interest" description="Disordered" evidence="4">
    <location>
        <begin position="794"/>
        <end position="831"/>
    </location>
</feature>
<feature type="compositionally biased region" description="Low complexity" evidence="4">
    <location>
        <begin position="329"/>
        <end position="345"/>
    </location>
</feature>
<feature type="region of interest" description="Disordered" evidence="4">
    <location>
        <begin position="373"/>
        <end position="452"/>
    </location>
</feature>
<organism evidence="6">
    <name type="scientific">Phytophthora nicotianae</name>
    <name type="common">Potato buckeye rot agent</name>
    <name type="synonym">Phytophthora parasitica</name>
    <dbReference type="NCBI Taxonomy" id="4792"/>
    <lineage>
        <taxon>Eukaryota</taxon>
        <taxon>Sar</taxon>
        <taxon>Stramenopiles</taxon>
        <taxon>Oomycota</taxon>
        <taxon>Peronosporomycetes</taxon>
        <taxon>Peronosporales</taxon>
        <taxon>Peronosporaceae</taxon>
        <taxon>Phytophthora</taxon>
    </lineage>
</organism>
<evidence type="ECO:0000256" key="3">
    <source>
        <dbReference type="ARBA" id="ARBA00022833"/>
    </source>
</evidence>
<evidence type="ECO:0000313" key="6">
    <source>
        <dbReference type="EMBL" id="ETK73339.1"/>
    </source>
</evidence>
<keyword evidence="3" id="KW-0862">Zinc</keyword>
<dbReference type="InterPro" id="IPR000197">
    <property type="entry name" value="Znf_TAZ"/>
</dbReference>
<name>W2FRN5_PHYNI</name>